<accession>A0AAU7YQW9</accession>
<sequence>MTSLSDFEHKLDTLIKTYPDGVPRDEMNKFFEYTIENKDVLLYGVSDELLYAVCDKAYDDKRFYTYGETINGLIDEFREANPSPAAIASKQFEMNNLVRENATSWAEKAAAQDRRNYLVSNTRIMEMMKEMMEHSDKMAGESEKNQPIVGKIFALKFAPEPVKTPSIYERVCRMF</sequence>
<reference evidence="1" key="1">
    <citation type="submission" date="2024-06" db="EMBL/GenBank/DDBJ databases">
        <title>Evidence of context-dependent and transient costs of resisting viral infection in isolates of the marine microalga Micromonas sp. (class Mamiellophyceae).</title>
        <authorList>
            <person name="Bedi de Silva A."/>
            <person name="Schvarcz C.R."/>
            <person name="Steward G.R."/>
            <person name="Edwards K.F."/>
        </authorList>
    </citation>
    <scope>NUCLEOTIDE SEQUENCE</scope>
    <source>
        <strain evidence="1">McV-KB2</strain>
    </source>
</reference>
<proteinExistence type="predicted"/>
<dbReference type="EMBL" id="PP911589">
    <property type="protein sequence ID" value="XCA47447.1"/>
    <property type="molecule type" value="Genomic_DNA"/>
</dbReference>
<evidence type="ECO:0000313" key="1">
    <source>
        <dbReference type="EMBL" id="XCA47447.1"/>
    </source>
</evidence>
<protein>
    <submittedName>
        <fullName evidence="1">Uncharacterized protein</fullName>
    </submittedName>
</protein>
<name>A0AAU7YQW9_9PHYC</name>
<organism evidence="1">
    <name type="scientific">Micromonas commoda virus</name>
    <dbReference type="NCBI Taxonomy" id="3057169"/>
    <lineage>
        <taxon>Viruses</taxon>
        <taxon>Varidnaviria</taxon>
        <taxon>Bamfordvirae</taxon>
        <taxon>Nucleocytoviricota</taxon>
        <taxon>Megaviricetes</taxon>
        <taxon>Algavirales</taxon>
        <taxon>Phycodnaviridae</taxon>
    </lineage>
</organism>